<evidence type="ECO:0000313" key="2">
    <source>
        <dbReference type="Proteomes" id="UP000199520"/>
    </source>
</evidence>
<gene>
    <name evidence="1" type="ORF">SAMN04490355_100778</name>
</gene>
<dbReference type="Proteomes" id="UP000199520">
    <property type="component" value="Unassembled WGS sequence"/>
</dbReference>
<reference evidence="2" key="1">
    <citation type="submission" date="2016-10" db="EMBL/GenBank/DDBJ databases">
        <authorList>
            <person name="Varghese N."/>
            <person name="Submissions S."/>
        </authorList>
    </citation>
    <scope>NUCLEOTIDE SEQUENCE [LARGE SCALE GENOMIC DNA]</scope>
    <source>
        <strain evidence="2">DSM 13327</strain>
    </source>
</reference>
<name>A0A1I4I9T5_9FIRM</name>
<sequence>MVKINCLWISQKKKWLHHSISILLITVFFLTGIMAPAYGQSSFLSIATREPGTVYLDNTRITKYVTSGILDGWVKKVVTDKERKSKLESIKKAKKKASKKEKAKIKEVKELYQKMSYQYIHIQFDSKNVRYKILESYYYDKDSQLISREVSASDWVTVPVDSTEEKIMRNMADYIQNNIEYVTMK</sequence>
<proteinExistence type="predicted"/>
<accession>A0A1I4I9T5</accession>
<organism evidence="1 2">
    <name type="scientific">Pelosinus propionicus DSM 13327</name>
    <dbReference type="NCBI Taxonomy" id="1123291"/>
    <lineage>
        <taxon>Bacteria</taxon>
        <taxon>Bacillati</taxon>
        <taxon>Bacillota</taxon>
        <taxon>Negativicutes</taxon>
        <taxon>Selenomonadales</taxon>
        <taxon>Sporomusaceae</taxon>
        <taxon>Pelosinus</taxon>
    </lineage>
</organism>
<dbReference type="EMBL" id="FOTS01000007">
    <property type="protein sequence ID" value="SFL51149.1"/>
    <property type="molecule type" value="Genomic_DNA"/>
</dbReference>
<dbReference type="AlphaFoldDB" id="A0A1I4I9T5"/>
<dbReference type="STRING" id="1123291.SAMN04490355_100778"/>
<keyword evidence="2" id="KW-1185">Reference proteome</keyword>
<evidence type="ECO:0000313" key="1">
    <source>
        <dbReference type="EMBL" id="SFL51149.1"/>
    </source>
</evidence>
<protein>
    <submittedName>
        <fullName evidence="1">Uncharacterized protein</fullName>
    </submittedName>
</protein>